<dbReference type="Gene3D" id="3.10.180.10">
    <property type="entry name" value="2,3-Dihydroxybiphenyl 1,2-Dioxygenase, domain 1"/>
    <property type="match status" value="1"/>
</dbReference>
<dbReference type="PANTHER" id="PTHR35908">
    <property type="entry name" value="HYPOTHETICAL FUSION PROTEIN"/>
    <property type="match status" value="1"/>
</dbReference>
<evidence type="ECO:0000313" key="3">
    <source>
        <dbReference type="Proteomes" id="UP000230886"/>
    </source>
</evidence>
<protein>
    <submittedName>
        <fullName evidence="2">Glyoxalase/bleomycin resistance/dioxygenase family protein</fullName>
    </submittedName>
</protein>
<dbReference type="PROSITE" id="PS51819">
    <property type="entry name" value="VOC"/>
    <property type="match status" value="1"/>
</dbReference>
<dbReference type="RefSeq" id="WP_042448820.1">
    <property type="nucleotide sequence ID" value="NZ_CP063234.1"/>
</dbReference>
<organism evidence="2 3">
    <name type="scientific">Rhodococcus qingshengii</name>
    <dbReference type="NCBI Taxonomy" id="334542"/>
    <lineage>
        <taxon>Bacteria</taxon>
        <taxon>Bacillati</taxon>
        <taxon>Actinomycetota</taxon>
        <taxon>Actinomycetes</taxon>
        <taxon>Mycobacteriales</taxon>
        <taxon>Nocardiaceae</taxon>
        <taxon>Rhodococcus</taxon>
        <taxon>Rhodococcus erythropolis group</taxon>
    </lineage>
</organism>
<evidence type="ECO:0000259" key="1">
    <source>
        <dbReference type="PROSITE" id="PS51819"/>
    </source>
</evidence>
<dbReference type="AlphaFoldDB" id="A0A2A5J124"/>
<dbReference type="InterPro" id="IPR041581">
    <property type="entry name" value="Glyoxalase_6"/>
</dbReference>
<dbReference type="SUPFAM" id="SSF54593">
    <property type="entry name" value="Glyoxalase/Bleomycin resistance protein/Dihydroxybiphenyl dioxygenase"/>
    <property type="match status" value="1"/>
</dbReference>
<evidence type="ECO:0000313" key="2">
    <source>
        <dbReference type="EMBL" id="PCK22691.1"/>
    </source>
</evidence>
<proteinExistence type="predicted"/>
<dbReference type="InterPro" id="IPR037523">
    <property type="entry name" value="VOC_core"/>
</dbReference>
<dbReference type="InterPro" id="IPR029068">
    <property type="entry name" value="Glyas_Bleomycin-R_OHBP_Dase"/>
</dbReference>
<keyword evidence="2" id="KW-0560">Oxidoreductase</keyword>
<accession>A0A2A5J124</accession>
<dbReference type="Proteomes" id="UP000230886">
    <property type="component" value="Unassembled WGS sequence"/>
</dbReference>
<gene>
    <name evidence="2" type="ORF">CHR55_31745</name>
</gene>
<dbReference type="GO" id="GO:0051213">
    <property type="term" value="F:dioxygenase activity"/>
    <property type="evidence" value="ECO:0007669"/>
    <property type="project" value="UniProtKB-KW"/>
</dbReference>
<feature type="domain" description="VOC" evidence="1">
    <location>
        <begin position="7"/>
        <end position="120"/>
    </location>
</feature>
<reference evidence="2 3" key="1">
    <citation type="submission" date="2017-07" db="EMBL/GenBank/DDBJ databases">
        <title>Draft sequence of Rhodococcus enclensis 23b-28.</title>
        <authorList>
            <person name="Besaury L."/>
            <person name="Sancelme M."/>
            <person name="Amato P."/>
            <person name="Lallement A."/>
            <person name="Delort A.-M."/>
        </authorList>
    </citation>
    <scope>NUCLEOTIDE SEQUENCE [LARGE SCALE GENOMIC DNA]</scope>
    <source>
        <strain evidence="2 3">23b-28</strain>
    </source>
</reference>
<keyword evidence="2" id="KW-0223">Dioxygenase</keyword>
<dbReference type="Pfam" id="PF18029">
    <property type="entry name" value="Glyoxalase_6"/>
    <property type="match status" value="1"/>
</dbReference>
<dbReference type="EMBL" id="NOVD01000064">
    <property type="protein sequence ID" value="PCK22691.1"/>
    <property type="molecule type" value="Genomic_DNA"/>
</dbReference>
<name>A0A2A5J124_RHOSG</name>
<comment type="caution">
    <text evidence="2">The sequence shown here is derived from an EMBL/GenBank/DDBJ whole genome shotgun (WGS) entry which is preliminary data.</text>
</comment>
<sequence>MTRPNIGMDYTVLDCPDPAALASFYVQVLEWKSVRDEDDWHVIEGPGGERLAFQLAPDFVPVDWPTSGVGIHLDLFVDSLDPAEAWVTNLGAQRVTDIPEHQTFRVYRDPVGHYFCLCLRD</sequence>
<dbReference type="PANTHER" id="PTHR35908:SF1">
    <property type="entry name" value="CONSERVED PROTEIN"/>
    <property type="match status" value="1"/>
</dbReference>